<keyword evidence="7" id="KW-0969">Cilium</keyword>
<proteinExistence type="inferred from homology"/>
<accession>A0A2S6G797</accession>
<dbReference type="PANTHER" id="PTHR37533:SF2">
    <property type="entry name" value="FLAGELLAR HOOK-LENGTH CONTROL PROTEIN"/>
    <property type="match status" value="1"/>
</dbReference>
<dbReference type="OrthoDB" id="1792985at2"/>
<feature type="compositionally biased region" description="Gly residues" evidence="4">
    <location>
        <begin position="395"/>
        <end position="407"/>
    </location>
</feature>
<dbReference type="PANTHER" id="PTHR37533">
    <property type="entry name" value="FLAGELLAR HOOK-LENGTH CONTROL PROTEIN"/>
    <property type="match status" value="1"/>
</dbReference>
<keyword evidence="7" id="KW-0966">Cell projection</keyword>
<feature type="compositionally biased region" description="Basic and acidic residues" evidence="4">
    <location>
        <begin position="28"/>
        <end position="149"/>
    </location>
</feature>
<name>A0A2S6G797_9GAMM</name>
<evidence type="ECO:0000256" key="1">
    <source>
        <dbReference type="ARBA" id="ARBA00003944"/>
    </source>
</evidence>
<dbReference type="Pfam" id="PF02120">
    <property type="entry name" value="Flg_hook"/>
    <property type="match status" value="1"/>
</dbReference>
<comment type="function">
    <text evidence="1">Controls the length of the flagellar hook.</text>
</comment>
<dbReference type="InterPro" id="IPR001635">
    <property type="entry name" value="Flag_hook_Flik"/>
</dbReference>
<dbReference type="Proteomes" id="UP000239648">
    <property type="component" value="Unassembled WGS sequence"/>
</dbReference>
<dbReference type="PRINTS" id="PR01007">
    <property type="entry name" value="FLGHOOKFLIK"/>
</dbReference>
<organism evidence="7 8">
    <name type="scientific">Marinobacter persicus</name>
    <dbReference type="NCBI Taxonomy" id="930118"/>
    <lineage>
        <taxon>Bacteria</taxon>
        <taxon>Pseudomonadati</taxon>
        <taxon>Pseudomonadota</taxon>
        <taxon>Gammaproteobacteria</taxon>
        <taxon>Pseudomonadales</taxon>
        <taxon>Marinobacteraceae</taxon>
        <taxon>Marinobacter</taxon>
    </lineage>
</organism>
<reference evidence="7 8" key="2">
    <citation type="submission" date="2018-02" db="EMBL/GenBank/DDBJ databases">
        <title>Subsurface microbial communities from deep shales in Ohio and West Virginia, USA.</title>
        <authorList>
            <person name="Wrighton K."/>
        </authorList>
    </citation>
    <scope>NUCLEOTIDE SEQUENCE [LARGE SCALE GENOMIC DNA]</scope>
    <source>
        <strain evidence="7 8">UTICA-S1B9</strain>
    </source>
</reference>
<evidence type="ECO:0000256" key="2">
    <source>
        <dbReference type="ARBA" id="ARBA00009149"/>
    </source>
</evidence>
<keyword evidence="3" id="KW-1005">Bacterial flagellum biogenesis</keyword>
<dbReference type="EMBL" id="PTIU01000008">
    <property type="protein sequence ID" value="PPK55031.1"/>
    <property type="molecule type" value="Genomic_DNA"/>
</dbReference>
<comment type="similarity">
    <text evidence="2">Belongs to the FliK family.</text>
</comment>
<dbReference type="AlphaFoldDB" id="A0A2S6G797"/>
<dbReference type="InterPro" id="IPR038610">
    <property type="entry name" value="FliK-like_C_sf"/>
</dbReference>
<dbReference type="EMBL" id="PTIT01000008">
    <property type="protein sequence ID" value="PPK51995.1"/>
    <property type="molecule type" value="Genomic_DNA"/>
</dbReference>
<evidence type="ECO:0000313" key="8">
    <source>
        <dbReference type="Proteomes" id="UP000239446"/>
    </source>
</evidence>
<dbReference type="RefSeq" id="WP_104415892.1">
    <property type="nucleotide sequence ID" value="NZ_PTIT01000008.1"/>
</dbReference>
<dbReference type="InterPro" id="IPR021136">
    <property type="entry name" value="Flagellar_hook_control-like_C"/>
</dbReference>
<dbReference type="GO" id="GO:0044780">
    <property type="term" value="P:bacterial-type flagellum assembly"/>
    <property type="evidence" value="ECO:0007669"/>
    <property type="project" value="InterPro"/>
</dbReference>
<dbReference type="Proteomes" id="UP000239446">
    <property type="component" value="Unassembled WGS sequence"/>
</dbReference>
<protein>
    <submittedName>
        <fullName evidence="7">Flagellar hook-length control protein FliK</fullName>
    </submittedName>
</protein>
<dbReference type="Gene3D" id="3.30.750.140">
    <property type="match status" value="1"/>
</dbReference>
<feature type="compositionally biased region" description="Polar residues" evidence="4">
    <location>
        <begin position="1"/>
        <end position="15"/>
    </location>
</feature>
<dbReference type="GO" id="GO:0009424">
    <property type="term" value="C:bacterial-type flagellum hook"/>
    <property type="evidence" value="ECO:0007669"/>
    <property type="project" value="InterPro"/>
</dbReference>
<evidence type="ECO:0000313" key="9">
    <source>
        <dbReference type="Proteomes" id="UP000239648"/>
    </source>
</evidence>
<feature type="domain" description="Flagellar hook-length control protein-like C-terminal" evidence="5">
    <location>
        <begin position="313"/>
        <end position="388"/>
    </location>
</feature>
<dbReference type="InterPro" id="IPR052563">
    <property type="entry name" value="FliK"/>
</dbReference>
<dbReference type="CDD" id="cd17470">
    <property type="entry name" value="T3SS_Flik_C"/>
    <property type="match status" value="1"/>
</dbReference>
<feature type="region of interest" description="Disordered" evidence="4">
    <location>
        <begin position="380"/>
        <end position="421"/>
    </location>
</feature>
<gene>
    <name evidence="7" type="ORF">B0H24_100891</name>
    <name evidence="6" type="ORF">BY455_10891</name>
</gene>
<evidence type="ECO:0000313" key="6">
    <source>
        <dbReference type="EMBL" id="PPK51995.1"/>
    </source>
</evidence>
<feature type="compositionally biased region" description="Low complexity" evidence="4">
    <location>
        <begin position="381"/>
        <end position="390"/>
    </location>
</feature>
<comment type="caution">
    <text evidence="7">The sequence shown here is derived from an EMBL/GenBank/DDBJ whole genome shotgun (WGS) entry which is preliminary data.</text>
</comment>
<keyword evidence="7" id="KW-0282">Flagellum</keyword>
<evidence type="ECO:0000256" key="3">
    <source>
        <dbReference type="ARBA" id="ARBA00022795"/>
    </source>
</evidence>
<feature type="region of interest" description="Disordered" evidence="4">
    <location>
        <begin position="1"/>
        <end position="159"/>
    </location>
</feature>
<reference evidence="6 9" key="1">
    <citation type="submission" date="2018-02" db="EMBL/GenBank/DDBJ databases">
        <title>Deep subsurface shale carbon reservoir microbial communities from Ohio and West Virginia, USA.</title>
        <authorList>
            <person name="Wrighton K."/>
        </authorList>
    </citation>
    <scope>NUCLEOTIDE SEQUENCE [LARGE SCALE GENOMIC DNA]</scope>
    <source>
        <strain evidence="6 9">UTICA-S1B6</strain>
    </source>
</reference>
<evidence type="ECO:0000256" key="4">
    <source>
        <dbReference type="SAM" id="MobiDB-lite"/>
    </source>
</evidence>
<sequence length="434" mass="46599">MQQNILSQVPASGSPQDVPGSRAGQSSRDPDTGKSRFDEVSRAEQQRMEHKRLEQKRLDQKQADRREEADRLQEKRAEQRAQESDNRRADEPRNDRKVDKKSSDKAAEKNDKADKSEASKADGKSTENAEKATEKKETASTDTETKDISEGAEIAIEDPDAAMPPVTFAMLQTMTGAANTASGAENAVAVNSQMTGKSFLQGMLNGQSNQPGQPAGSAGKVLPPGAQLTDLLSANVGSDTSRPIDAASLVSVPKFQTTLDQAAQSLQPGNLQAGKLTAENAVPLRSYATSVDVPVGQAEWGDKVMGKLSFLTARNMKEAEIHLTPPDMGPMEVKVRMHNEQAHVTVHAANPVVREQLELNSHRLRDMLGEQGVELGQFDVSSQSEQQTSEQGDEAGTGGSGQGGGMLAQGESDMDEVQASHLDLSWKGEVDLFA</sequence>
<keyword evidence="9" id="KW-1185">Reference proteome</keyword>
<evidence type="ECO:0000313" key="7">
    <source>
        <dbReference type="EMBL" id="PPK55031.1"/>
    </source>
</evidence>
<evidence type="ECO:0000259" key="5">
    <source>
        <dbReference type="Pfam" id="PF02120"/>
    </source>
</evidence>